<accession>A0A2P2JIR1</accession>
<proteinExistence type="predicted"/>
<dbReference type="EMBL" id="GGEC01012855">
    <property type="protein sequence ID" value="MBW93338.1"/>
    <property type="molecule type" value="Transcribed_RNA"/>
</dbReference>
<organism evidence="1">
    <name type="scientific">Rhizophora mucronata</name>
    <name type="common">Asiatic mangrove</name>
    <dbReference type="NCBI Taxonomy" id="61149"/>
    <lineage>
        <taxon>Eukaryota</taxon>
        <taxon>Viridiplantae</taxon>
        <taxon>Streptophyta</taxon>
        <taxon>Embryophyta</taxon>
        <taxon>Tracheophyta</taxon>
        <taxon>Spermatophyta</taxon>
        <taxon>Magnoliopsida</taxon>
        <taxon>eudicotyledons</taxon>
        <taxon>Gunneridae</taxon>
        <taxon>Pentapetalae</taxon>
        <taxon>rosids</taxon>
        <taxon>fabids</taxon>
        <taxon>Malpighiales</taxon>
        <taxon>Rhizophoraceae</taxon>
        <taxon>Rhizophora</taxon>
    </lineage>
</organism>
<protein>
    <submittedName>
        <fullName evidence="1">Uncharacterized protein</fullName>
    </submittedName>
</protein>
<dbReference type="AlphaFoldDB" id="A0A2P2JIR1"/>
<reference evidence="1" key="1">
    <citation type="submission" date="2018-02" db="EMBL/GenBank/DDBJ databases">
        <title>Rhizophora mucronata_Transcriptome.</title>
        <authorList>
            <person name="Meera S.P."/>
            <person name="Sreeshan A."/>
            <person name="Augustine A."/>
        </authorList>
    </citation>
    <scope>NUCLEOTIDE SEQUENCE</scope>
    <source>
        <tissue evidence="1">Leaf</tissue>
    </source>
</reference>
<evidence type="ECO:0000313" key="1">
    <source>
        <dbReference type="EMBL" id="MBW93338.1"/>
    </source>
</evidence>
<sequence length="28" mass="3321">MSVYEWYCGTMHLQTRVNYEGSSLRPLV</sequence>
<name>A0A2P2JIR1_RHIMU</name>